<comment type="similarity">
    <text evidence="1">Belongs to the zinc-containing alcohol dehydrogenase family.</text>
</comment>
<keyword evidence="3" id="KW-0560">Oxidoreductase</keyword>
<dbReference type="InterPro" id="IPR036291">
    <property type="entry name" value="NAD(P)-bd_dom_sf"/>
</dbReference>
<dbReference type="PANTHER" id="PTHR43482">
    <property type="entry name" value="PROTEIN AST1-RELATED"/>
    <property type="match status" value="1"/>
</dbReference>
<keyword evidence="7" id="KW-1185">Reference proteome</keyword>
<gene>
    <name evidence="6" type="ORF">G6011_03845</name>
</gene>
<feature type="domain" description="Alcohol dehydrogenase-like N-terminal" evidence="5">
    <location>
        <begin position="69"/>
        <end position="135"/>
    </location>
</feature>
<evidence type="ECO:0000256" key="1">
    <source>
        <dbReference type="ARBA" id="ARBA00008072"/>
    </source>
</evidence>
<dbReference type="PANTHER" id="PTHR43482:SF2">
    <property type="entry name" value="ZINC-BINDING DEHYDROGENASE FAMILY, PUTATIVE (AFU_ORTHOLOGUE AFUA_3G15030)-RELATED"/>
    <property type="match status" value="1"/>
</dbReference>
<dbReference type="Gene3D" id="3.40.50.720">
    <property type="entry name" value="NAD(P)-binding Rossmann-like Domain"/>
    <property type="match status" value="1"/>
</dbReference>
<name>A0AAD4NUE7_9PLEO</name>
<dbReference type="InterPro" id="IPR013154">
    <property type="entry name" value="ADH-like_N"/>
</dbReference>
<comment type="subunit">
    <text evidence="2">Monomer.</text>
</comment>
<dbReference type="Gene3D" id="3.90.180.10">
    <property type="entry name" value="Medium-chain alcohol dehydrogenases, catalytic domain"/>
    <property type="match status" value="1"/>
</dbReference>
<feature type="compositionally biased region" description="Low complexity" evidence="4">
    <location>
        <begin position="328"/>
        <end position="344"/>
    </location>
</feature>
<dbReference type="Proteomes" id="UP001199106">
    <property type="component" value="Unassembled WGS sequence"/>
</dbReference>
<evidence type="ECO:0000256" key="4">
    <source>
        <dbReference type="SAM" id="MobiDB-lite"/>
    </source>
</evidence>
<dbReference type="GO" id="GO:0016651">
    <property type="term" value="F:oxidoreductase activity, acting on NAD(P)H"/>
    <property type="evidence" value="ECO:0007669"/>
    <property type="project" value="InterPro"/>
</dbReference>
<dbReference type="SUPFAM" id="SSF50129">
    <property type="entry name" value="GroES-like"/>
    <property type="match status" value="1"/>
</dbReference>
<dbReference type="InterPro" id="IPR052585">
    <property type="entry name" value="Lipid_raft_assoc_Zn_ADH"/>
</dbReference>
<organism evidence="6 7">
    <name type="scientific">Alternaria panax</name>
    <dbReference type="NCBI Taxonomy" id="48097"/>
    <lineage>
        <taxon>Eukaryota</taxon>
        <taxon>Fungi</taxon>
        <taxon>Dikarya</taxon>
        <taxon>Ascomycota</taxon>
        <taxon>Pezizomycotina</taxon>
        <taxon>Dothideomycetes</taxon>
        <taxon>Pleosporomycetidae</taxon>
        <taxon>Pleosporales</taxon>
        <taxon>Pleosporineae</taxon>
        <taxon>Pleosporaceae</taxon>
        <taxon>Alternaria</taxon>
        <taxon>Alternaria sect. Panax</taxon>
    </lineage>
</organism>
<reference evidence="6" key="1">
    <citation type="submission" date="2021-07" db="EMBL/GenBank/DDBJ databases">
        <title>Genome Resource of American Ginseng Black Spot Pathogen Alternaria panax.</title>
        <authorList>
            <person name="Qiu C."/>
            <person name="Wang W."/>
            <person name="Liu Z."/>
        </authorList>
    </citation>
    <scope>NUCLEOTIDE SEQUENCE</scope>
    <source>
        <strain evidence="6">BNCC115425</strain>
    </source>
</reference>
<evidence type="ECO:0000256" key="2">
    <source>
        <dbReference type="ARBA" id="ARBA00011245"/>
    </source>
</evidence>
<dbReference type="InterPro" id="IPR047122">
    <property type="entry name" value="Trans-enoyl_RdTase-like"/>
</dbReference>
<evidence type="ECO:0000313" key="7">
    <source>
        <dbReference type="Proteomes" id="UP001199106"/>
    </source>
</evidence>
<dbReference type="Pfam" id="PF08240">
    <property type="entry name" value="ADH_N"/>
    <property type="match status" value="1"/>
</dbReference>
<dbReference type="InterPro" id="IPR011032">
    <property type="entry name" value="GroES-like_sf"/>
</dbReference>
<dbReference type="SUPFAM" id="SSF51735">
    <property type="entry name" value="NAD(P)-binding Rossmann-fold domains"/>
    <property type="match status" value="1"/>
</dbReference>
<evidence type="ECO:0000313" key="6">
    <source>
        <dbReference type="EMBL" id="KAG9193810.1"/>
    </source>
</evidence>
<comment type="caution">
    <text evidence="6">The sequence shown here is derived from an EMBL/GenBank/DDBJ whole genome shotgun (WGS) entry which is preliminary data.</text>
</comment>
<dbReference type="AlphaFoldDB" id="A0AAD4NUE7"/>
<protein>
    <recommendedName>
        <fullName evidence="5">Alcohol dehydrogenase-like N-terminal domain-containing protein</fullName>
    </recommendedName>
</protein>
<accession>A0AAD4NUE7</accession>
<evidence type="ECO:0000259" key="5">
    <source>
        <dbReference type="Pfam" id="PF08240"/>
    </source>
</evidence>
<dbReference type="EMBL" id="JAANER010000002">
    <property type="protein sequence ID" value="KAG9193810.1"/>
    <property type="molecule type" value="Genomic_DNA"/>
</dbReference>
<sequence>MSLRTKRTRSVTAAHATETISKKRKTQEEILQKDTEHALPAVQSALKLHAIRQPYNVATNHPLPALQHDSELLVKVQAVGLNPIDWKAPDYNFGIPTLPYISGREYAGRVVKVPSTPSPSSRQIKQGDLVLIPSTDYRDLRKAAFQEYSVASSFNTIRLPPAISLNSGSILGVAFVSAALTLGICMGLDFSSIESGPDLLAIVRKLEPNSLPADIQQECLHGIGEKERISAGDYIVIWGASSVCANVTTQIARLAGIKIISVADAARHASRLSSTKAIAPDLIVDSHDPQRAIEVIKANTGTRGARFGFDTMGKDTAGHLLNSLAVPTTTTTPSSPSCLPSVSANGAKACERRDSKLPTPPSTPLDTSSASRKSHLVGLTGLPKGDVPKGVALHSVPIKLYHEVPQVGEALSAWCERLLAKGLLVPPDVVGTVEGLAGVNAGLDRMRRREVSGGRLVAVLK</sequence>
<dbReference type="CDD" id="cd08249">
    <property type="entry name" value="enoyl_reductase_like"/>
    <property type="match status" value="1"/>
</dbReference>
<proteinExistence type="inferred from homology"/>
<feature type="region of interest" description="Disordered" evidence="4">
    <location>
        <begin position="328"/>
        <end position="373"/>
    </location>
</feature>
<evidence type="ECO:0000256" key="3">
    <source>
        <dbReference type="ARBA" id="ARBA00023002"/>
    </source>
</evidence>